<comment type="caution">
    <text evidence="1">The sequence shown here is derived from an EMBL/GenBank/DDBJ whole genome shotgun (WGS) entry which is preliminary data.</text>
</comment>
<reference evidence="1 2" key="1">
    <citation type="submission" date="2023-06" db="EMBL/GenBank/DDBJ databases">
        <title>Sporosarcina sp. nov., isolated from Korean traditional fermented seafood 'Jeotgal'.</title>
        <authorList>
            <person name="Yang A.I."/>
            <person name="Shin N.-R."/>
        </authorList>
    </citation>
    <scope>NUCLEOTIDE SEQUENCE [LARGE SCALE GENOMIC DNA]</scope>
    <source>
        <strain evidence="1 2">KCTC13119</strain>
    </source>
</reference>
<accession>A0ABU4GBE5</accession>
<organism evidence="1 2">
    <name type="scientific">Sporosarcina saromensis</name>
    <dbReference type="NCBI Taxonomy" id="359365"/>
    <lineage>
        <taxon>Bacteria</taxon>
        <taxon>Bacillati</taxon>
        <taxon>Bacillota</taxon>
        <taxon>Bacilli</taxon>
        <taxon>Bacillales</taxon>
        <taxon>Caryophanaceae</taxon>
        <taxon>Sporosarcina</taxon>
    </lineage>
</organism>
<dbReference type="EMBL" id="JAUBDI010000015">
    <property type="protein sequence ID" value="MDW0114319.1"/>
    <property type="molecule type" value="Genomic_DNA"/>
</dbReference>
<protein>
    <recommendedName>
        <fullName evidence="3">Nucleotidyltransferase</fullName>
    </recommendedName>
</protein>
<gene>
    <name evidence="1" type="ORF">QT711_14065</name>
</gene>
<sequence>MSKYEKNIKDQLIYLLGKDSHTLSFIEELANVGDLLFFGGSIRDICLFPDNPPLPRDFDIAIKFKDKSEFEVIINKYNNKRNRFGGYKFNVANIEFDVWDLENTWAFKNTNLQASEENLARSVYLNIDGIVYNFNKSKVYDELFRTSITSCELDVILEANPQVELNLLRALVFKDKYKEDYKLDFSSKLKNIFKKHFDDELVNDLYELQCIHYKKDYLSKEKIKYDLQHI</sequence>
<proteinExistence type="predicted"/>
<name>A0ABU4GBE5_9BACL</name>
<evidence type="ECO:0000313" key="2">
    <source>
        <dbReference type="Proteomes" id="UP001282284"/>
    </source>
</evidence>
<evidence type="ECO:0008006" key="3">
    <source>
        <dbReference type="Google" id="ProtNLM"/>
    </source>
</evidence>
<evidence type="ECO:0000313" key="1">
    <source>
        <dbReference type="EMBL" id="MDW0114319.1"/>
    </source>
</evidence>
<dbReference type="Proteomes" id="UP001282284">
    <property type="component" value="Unassembled WGS sequence"/>
</dbReference>
<keyword evidence="2" id="KW-1185">Reference proteome</keyword>
<dbReference type="RefSeq" id="WP_317945268.1">
    <property type="nucleotide sequence ID" value="NZ_JAUBDI010000015.1"/>
</dbReference>